<reference evidence="2" key="1">
    <citation type="journal article" date="2020" name="Stud. Mycol.">
        <title>101 Dothideomycetes genomes: a test case for predicting lifestyles and emergence of pathogens.</title>
        <authorList>
            <person name="Haridas S."/>
            <person name="Albert R."/>
            <person name="Binder M."/>
            <person name="Bloem J."/>
            <person name="Labutti K."/>
            <person name="Salamov A."/>
            <person name="Andreopoulos B."/>
            <person name="Baker S."/>
            <person name="Barry K."/>
            <person name="Bills G."/>
            <person name="Bluhm B."/>
            <person name="Cannon C."/>
            <person name="Castanera R."/>
            <person name="Culley D."/>
            <person name="Daum C."/>
            <person name="Ezra D."/>
            <person name="Gonzalez J."/>
            <person name="Henrissat B."/>
            <person name="Kuo A."/>
            <person name="Liang C."/>
            <person name="Lipzen A."/>
            <person name="Lutzoni F."/>
            <person name="Magnuson J."/>
            <person name="Mondo S."/>
            <person name="Nolan M."/>
            <person name="Ohm R."/>
            <person name="Pangilinan J."/>
            <person name="Park H.-J."/>
            <person name="Ramirez L."/>
            <person name="Alfaro M."/>
            <person name="Sun H."/>
            <person name="Tritt A."/>
            <person name="Yoshinaga Y."/>
            <person name="Zwiers L.-H."/>
            <person name="Turgeon B."/>
            <person name="Goodwin S."/>
            <person name="Spatafora J."/>
            <person name="Crous P."/>
            <person name="Grigoriev I."/>
        </authorList>
    </citation>
    <scope>NUCLEOTIDE SEQUENCE</scope>
    <source>
        <strain evidence="2">CBS 122367</strain>
    </source>
</reference>
<dbReference type="OrthoDB" id="3768945at2759"/>
<feature type="compositionally biased region" description="Basic residues" evidence="1">
    <location>
        <begin position="576"/>
        <end position="587"/>
    </location>
</feature>
<evidence type="ECO:0000313" key="2">
    <source>
        <dbReference type="EMBL" id="KAF2677481.1"/>
    </source>
</evidence>
<accession>A0A6G1IHQ9</accession>
<sequence length="609" mass="67894">MLTHTSAAAAVPNQAVDAEAGHCIEHPERTKTLHCNTSTYVRAHGSLKNPAMDTQQPQGAGPTSIEPTTRSETTPPIFTLPIELLLTIAGKLANNQDLCKLSHVDRKLREVAQEALVKEVILPKGSACKFLEFLCNDSRGLAQKIRSLDLGDYEAQKKDLYGTVIADDAINIAKPWVYNKIRGLVNSIDIDNTGLCQKIFDAWRMGYSRDVNVYFLLSLLIAVSRNLRNLTIHVRGMPSEWTVNENMFALGPLSFEPAASLLQARLRVLTVPEKHSSCVSFRGLSKLVRMSLPMDALIWPDGRPTTLVKVLPPKLEWLQLRRCNGRLSRWMSMLHRARLAAEVPHLRRLDLFIGSCIRSSLLLIDQGRLVLGAFREDIRWLVQSGIAIGCFDATNKPSGDLLQELEAWSHLSDLEQWCTAAIGKQFSETVARAQNGTPRLRTKVEIRSFLKGDNASTNIRPVCWFTPQVCLDGAPEVTGTFGKQKEDPKLRLACALSAVTWRYILSEVKAKNSKSSVNSTLFYNAKNPRQQDRSSPYDFATFEGSFASPALTAPATTFDTEEWRGVEFFADIKPSHTPHSRSKKKSRTQVVKAAPKSRSPTPQPRRSKK</sequence>
<protein>
    <recommendedName>
        <fullName evidence="4">F-box domain-containing protein</fullName>
    </recommendedName>
</protein>
<evidence type="ECO:0000313" key="3">
    <source>
        <dbReference type="Proteomes" id="UP000799291"/>
    </source>
</evidence>
<feature type="region of interest" description="Disordered" evidence="1">
    <location>
        <begin position="49"/>
        <end position="72"/>
    </location>
</feature>
<feature type="region of interest" description="Disordered" evidence="1">
    <location>
        <begin position="570"/>
        <end position="609"/>
    </location>
</feature>
<evidence type="ECO:0008006" key="4">
    <source>
        <dbReference type="Google" id="ProtNLM"/>
    </source>
</evidence>
<evidence type="ECO:0000256" key="1">
    <source>
        <dbReference type="SAM" id="MobiDB-lite"/>
    </source>
</evidence>
<organism evidence="2 3">
    <name type="scientific">Lentithecium fluviatile CBS 122367</name>
    <dbReference type="NCBI Taxonomy" id="1168545"/>
    <lineage>
        <taxon>Eukaryota</taxon>
        <taxon>Fungi</taxon>
        <taxon>Dikarya</taxon>
        <taxon>Ascomycota</taxon>
        <taxon>Pezizomycotina</taxon>
        <taxon>Dothideomycetes</taxon>
        <taxon>Pleosporomycetidae</taxon>
        <taxon>Pleosporales</taxon>
        <taxon>Massarineae</taxon>
        <taxon>Lentitheciaceae</taxon>
        <taxon>Lentithecium</taxon>
    </lineage>
</organism>
<proteinExistence type="predicted"/>
<keyword evidence="3" id="KW-1185">Reference proteome</keyword>
<dbReference type="Proteomes" id="UP000799291">
    <property type="component" value="Unassembled WGS sequence"/>
</dbReference>
<dbReference type="EMBL" id="MU005622">
    <property type="protein sequence ID" value="KAF2677481.1"/>
    <property type="molecule type" value="Genomic_DNA"/>
</dbReference>
<gene>
    <name evidence="2" type="ORF">K458DRAFT_423959</name>
</gene>
<name>A0A6G1IHQ9_9PLEO</name>
<dbReference type="AlphaFoldDB" id="A0A6G1IHQ9"/>